<evidence type="ECO:0000313" key="2">
    <source>
        <dbReference type="Proteomes" id="UP000824120"/>
    </source>
</evidence>
<accession>A0A9J5Z1F8</accession>
<comment type="caution">
    <text evidence="1">The sequence shown here is derived from an EMBL/GenBank/DDBJ whole genome shotgun (WGS) entry which is preliminary data.</text>
</comment>
<proteinExistence type="predicted"/>
<dbReference type="Proteomes" id="UP000824120">
    <property type="component" value="Chromosome 5"/>
</dbReference>
<sequence>MTRRNNGVSISRGRAPPVDILQMEGINRVGDSKKLLLTLPMKRRYGFRTTGSTGSVLVTGFIYRNRVLPEPILPEINKGSTRSLSYRIGADLDRTGTGSYRIIGYL</sequence>
<name>A0A9J5Z1F8_SOLCO</name>
<protein>
    <submittedName>
        <fullName evidence="1">Uncharacterized protein</fullName>
    </submittedName>
</protein>
<gene>
    <name evidence="1" type="ORF">H5410_026712</name>
</gene>
<dbReference type="AlphaFoldDB" id="A0A9J5Z1F8"/>
<keyword evidence="2" id="KW-1185">Reference proteome</keyword>
<dbReference type="OrthoDB" id="2013972at2759"/>
<organism evidence="1 2">
    <name type="scientific">Solanum commersonii</name>
    <name type="common">Commerson's wild potato</name>
    <name type="synonym">Commerson's nightshade</name>
    <dbReference type="NCBI Taxonomy" id="4109"/>
    <lineage>
        <taxon>Eukaryota</taxon>
        <taxon>Viridiplantae</taxon>
        <taxon>Streptophyta</taxon>
        <taxon>Embryophyta</taxon>
        <taxon>Tracheophyta</taxon>
        <taxon>Spermatophyta</taxon>
        <taxon>Magnoliopsida</taxon>
        <taxon>eudicotyledons</taxon>
        <taxon>Gunneridae</taxon>
        <taxon>Pentapetalae</taxon>
        <taxon>asterids</taxon>
        <taxon>lamiids</taxon>
        <taxon>Solanales</taxon>
        <taxon>Solanaceae</taxon>
        <taxon>Solanoideae</taxon>
        <taxon>Solaneae</taxon>
        <taxon>Solanum</taxon>
    </lineage>
</organism>
<dbReference type="EMBL" id="JACXVP010000005">
    <property type="protein sequence ID" value="KAG5605220.1"/>
    <property type="molecule type" value="Genomic_DNA"/>
</dbReference>
<reference evidence="1 2" key="1">
    <citation type="submission" date="2020-09" db="EMBL/GenBank/DDBJ databases">
        <title>De no assembly of potato wild relative species, Solanum commersonii.</title>
        <authorList>
            <person name="Cho K."/>
        </authorList>
    </citation>
    <scope>NUCLEOTIDE SEQUENCE [LARGE SCALE GENOMIC DNA]</scope>
    <source>
        <strain evidence="1">LZ3.2</strain>
        <tissue evidence="1">Leaf</tissue>
    </source>
</reference>
<evidence type="ECO:0000313" key="1">
    <source>
        <dbReference type="EMBL" id="KAG5605220.1"/>
    </source>
</evidence>